<dbReference type="Proteomes" id="UP000192566">
    <property type="component" value="Unassembled WGS sequence"/>
</dbReference>
<organism evidence="1 2">
    <name type="scientific">Mycobacterium heidelbergense</name>
    <dbReference type="NCBI Taxonomy" id="53376"/>
    <lineage>
        <taxon>Bacteria</taxon>
        <taxon>Bacillati</taxon>
        <taxon>Actinomycetota</taxon>
        <taxon>Actinomycetes</taxon>
        <taxon>Mycobacteriales</taxon>
        <taxon>Mycobacteriaceae</taxon>
        <taxon>Mycobacterium</taxon>
        <taxon>Mycobacterium simiae complex</taxon>
    </lineage>
</organism>
<protein>
    <submittedName>
        <fullName evidence="1">Uncharacterized protein</fullName>
    </submittedName>
</protein>
<dbReference type="InterPro" id="IPR046214">
    <property type="entry name" value="DUF6247"/>
</dbReference>
<reference evidence="1 2" key="1">
    <citation type="submission" date="2017-02" db="EMBL/GenBank/DDBJ databases">
        <title>The new phylogeny of genus Mycobacterium.</title>
        <authorList>
            <person name="Tortoli E."/>
            <person name="Trovato A."/>
            <person name="Cirillo D.M."/>
        </authorList>
    </citation>
    <scope>NUCLEOTIDE SEQUENCE [LARGE SCALE GENOMIC DNA]</scope>
    <source>
        <strain evidence="1 2">DSM 44471</strain>
    </source>
</reference>
<accession>A0A1X0DPA0</accession>
<dbReference type="EMBL" id="MVHR01000013">
    <property type="protein sequence ID" value="ORA73959.1"/>
    <property type="molecule type" value="Genomic_DNA"/>
</dbReference>
<dbReference type="STRING" id="53376.BST25_11295"/>
<dbReference type="OrthoDB" id="3482025at2"/>
<dbReference type="RefSeq" id="WP_083074084.1">
    <property type="nucleotide sequence ID" value="NZ_AP022615.1"/>
</dbReference>
<name>A0A1X0DPA0_MYCHE</name>
<proteinExistence type="predicted"/>
<evidence type="ECO:0000313" key="2">
    <source>
        <dbReference type="Proteomes" id="UP000192566"/>
    </source>
</evidence>
<gene>
    <name evidence="1" type="ORF">BST25_11295</name>
</gene>
<sequence length="93" mass="10508">MTAESAFPPDPDDPTQTLALLPDRWHEQFLAEYRAGLDAAREVGQWPELRALLHRWRLRATAYTDPGFAAAAQAARDARPEDLVPLPGWDDKR</sequence>
<keyword evidence="2" id="KW-1185">Reference proteome</keyword>
<dbReference type="AlphaFoldDB" id="A0A1X0DPA0"/>
<evidence type="ECO:0000313" key="1">
    <source>
        <dbReference type="EMBL" id="ORA73959.1"/>
    </source>
</evidence>
<dbReference type="Pfam" id="PF19760">
    <property type="entry name" value="DUF6247"/>
    <property type="match status" value="1"/>
</dbReference>
<comment type="caution">
    <text evidence="1">The sequence shown here is derived from an EMBL/GenBank/DDBJ whole genome shotgun (WGS) entry which is preliminary data.</text>
</comment>